<reference evidence="1" key="1">
    <citation type="submission" date="2015-08" db="UniProtKB">
        <authorList>
            <consortium name="WormBaseParasite"/>
        </authorList>
    </citation>
    <scope>IDENTIFICATION</scope>
</reference>
<proteinExistence type="predicted"/>
<evidence type="ECO:0000313" key="1">
    <source>
        <dbReference type="WBParaSite" id="SSTP_0000530200.1"/>
    </source>
</evidence>
<organism evidence="1">
    <name type="scientific">Strongyloides stercoralis</name>
    <name type="common">Threadworm</name>
    <dbReference type="NCBI Taxonomy" id="6248"/>
    <lineage>
        <taxon>Eukaryota</taxon>
        <taxon>Metazoa</taxon>
        <taxon>Ecdysozoa</taxon>
        <taxon>Nematoda</taxon>
        <taxon>Chromadorea</taxon>
        <taxon>Rhabditida</taxon>
        <taxon>Tylenchina</taxon>
        <taxon>Panagrolaimomorpha</taxon>
        <taxon>Strongyloidoidea</taxon>
        <taxon>Strongyloididae</taxon>
        <taxon>Strongyloides</taxon>
    </lineage>
</organism>
<sequence>MFDQNLSLIQPGGRFNIIWIAGDPVKKKLSAKLRKRMASRDLDVIVSQLRPYVFNLRSDVEFNKALLLPLNVAYRLVCGTLRFFSVNLDDIAKKLKDLTSVEIRLLHAREEFLIPDYQISKVLFEDEHEIEEEEETVLVKKRKYEDTYEEDIGRMLDEDISIYLGDLRIREPISEHPAEVSRLPPTIKGIEGIGDREKRKREFTELFDVISEVGRTNEDVIEVAREAFAVNPILSEAFERRISGVIEGLEECYDLILDSKAAQTDFYLQKLKLVDQNVINDERIAQASKQSGRRYSIRADTVLPSDIYSELTSIAQGKGALQLPSSAFRTLREEGYEETGVGVPQPGELSFVQEVPEVTMEEPIVPPLEKELPVQPEIVEPVETPAIQRPIKRRRIPRAPGERQRPPRSLDVVLSIKTLDEIFRFFNQRQAISSSKLNGRIRSISKACEKLVDGLAKQREVSVQECLEFNFWFKSLENVSEEVCNNNGYLMNMFERLKSLPFVLKGDGFTVGKEYRNELKKILNRLKTFEVNYALYAAIVDMPIIGLSNDICNREIIDEWLRIPGLDSGYSGPGGKKYSFIPKFLPKYTMHPDFTYSLRTLRHPYEKLKYPFLKKIGQNRNLYLRGSKIALKKIKKFMRNDIGSWDFNKDKKVIEKMIKDVILSDNVLTSKFYNLQSLTGGEEGIPGEVVNTFSYNPNGTIVWSDLTLFVDYLFKVYCEIEDEKDIVPGTIKQFANELYRPSKRESLVEEEFRPVEFESRLQEINDSLNSVFSEPENYFYNKSNEKVNSRFESLMPMIGEDETSIFDDIDMKDIVDELETFELDLLLGYIPPQIEVEEKPQEESNFDKAALLYKAYVENKEDLVIKQCADSKFLIPSKWEEKLLNYASKSRKRSFYEPPSLQEKPKRQRVSGILPTIPEEGVPSVEGEGGLEEISVLPRVEEARRIEKEFTPGSLPSSLGSLTLKPINEEELSHIEEEPMEIETIPEEVTLPLSPVIEGQEKEWADITLPPPEVSETLPQPSALEVSAIDEKRKEVEEILRRPDVVPEYQFTFSRTDFRFDGEKKGIPTTDNEYLNNAARQIGFVESVEEEGGISPDYEMPSEISDFFGDISLLNYIETSTKTYEKAKRLAGDSGKTTFKELVKDCPTRPCVAKTFYNMVLLARGKRNLDISQKYPEDIEIKIGDSPTL</sequence>
<accession>A0A0K0E726</accession>
<protein>
    <submittedName>
        <fullName evidence="1">Chromosomal replication initiator protein DnaA</fullName>
    </submittedName>
</protein>
<dbReference type="WBParaSite" id="SSTP_0000530200.1">
    <property type="protein sequence ID" value="SSTP_0000530200.1"/>
    <property type="gene ID" value="SSTP_0000530200"/>
</dbReference>
<dbReference type="AlphaFoldDB" id="A0A0K0E726"/>
<name>A0A0K0E726_STRER</name>